<sequence length="85" mass="9808">MPLEGKPKNISRTYGAKSQTSNPIRDQSLVIRKPGEKSTSDMNKAEKYQKQINDLRKLAESQKHLKDLVKDVRGKQREEEDKNAR</sequence>
<dbReference type="AlphaFoldDB" id="A0AAE0VN62"/>
<feature type="non-terminal residue" evidence="2">
    <location>
        <position position="85"/>
    </location>
</feature>
<feature type="region of interest" description="Disordered" evidence="1">
    <location>
        <begin position="66"/>
        <end position="85"/>
    </location>
</feature>
<feature type="compositionally biased region" description="Basic and acidic residues" evidence="1">
    <location>
        <begin position="33"/>
        <end position="44"/>
    </location>
</feature>
<proteinExistence type="predicted"/>
<organism evidence="2 3">
    <name type="scientific">Potamilus streckersoni</name>
    <dbReference type="NCBI Taxonomy" id="2493646"/>
    <lineage>
        <taxon>Eukaryota</taxon>
        <taxon>Metazoa</taxon>
        <taxon>Spiralia</taxon>
        <taxon>Lophotrochozoa</taxon>
        <taxon>Mollusca</taxon>
        <taxon>Bivalvia</taxon>
        <taxon>Autobranchia</taxon>
        <taxon>Heteroconchia</taxon>
        <taxon>Palaeoheterodonta</taxon>
        <taxon>Unionida</taxon>
        <taxon>Unionoidea</taxon>
        <taxon>Unionidae</taxon>
        <taxon>Ambleminae</taxon>
        <taxon>Lampsilini</taxon>
        <taxon>Potamilus</taxon>
    </lineage>
</organism>
<protein>
    <submittedName>
        <fullName evidence="2">Uncharacterized protein</fullName>
    </submittedName>
</protein>
<reference evidence="2" key="3">
    <citation type="submission" date="2023-05" db="EMBL/GenBank/DDBJ databases">
        <authorList>
            <person name="Smith C.H."/>
        </authorList>
    </citation>
    <scope>NUCLEOTIDE SEQUENCE</scope>
    <source>
        <strain evidence="2">CHS0354</strain>
        <tissue evidence="2">Mantle</tissue>
    </source>
</reference>
<dbReference type="Proteomes" id="UP001195483">
    <property type="component" value="Unassembled WGS sequence"/>
</dbReference>
<name>A0AAE0VN62_9BIVA</name>
<evidence type="ECO:0000313" key="3">
    <source>
        <dbReference type="Proteomes" id="UP001195483"/>
    </source>
</evidence>
<gene>
    <name evidence="2" type="ORF">CHS0354_018583</name>
</gene>
<evidence type="ECO:0000256" key="1">
    <source>
        <dbReference type="SAM" id="MobiDB-lite"/>
    </source>
</evidence>
<evidence type="ECO:0000313" key="2">
    <source>
        <dbReference type="EMBL" id="KAK3584054.1"/>
    </source>
</evidence>
<reference evidence="2" key="1">
    <citation type="journal article" date="2021" name="Genome Biol. Evol.">
        <title>A High-Quality Reference Genome for a Parasitic Bivalve with Doubly Uniparental Inheritance (Bivalvia: Unionida).</title>
        <authorList>
            <person name="Smith C.H."/>
        </authorList>
    </citation>
    <scope>NUCLEOTIDE SEQUENCE</scope>
    <source>
        <strain evidence="2">CHS0354</strain>
    </source>
</reference>
<feature type="compositionally biased region" description="Polar residues" evidence="1">
    <location>
        <begin position="10"/>
        <end position="25"/>
    </location>
</feature>
<feature type="region of interest" description="Disordered" evidence="1">
    <location>
        <begin position="1"/>
        <end position="44"/>
    </location>
</feature>
<keyword evidence="3" id="KW-1185">Reference proteome</keyword>
<reference evidence="2" key="2">
    <citation type="journal article" date="2021" name="Genome Biol. Evol.">
        <title>Developing a high-quality reference genome for a parasitic bivalve with doubly uniparental inheritance (Bivalvia: Unionida).</title>
        <authorList>
            <person name="Smith C.H."/>
        </authorList>
    </citation>
    <scope>NUCLEOTIDE SEQUENCE</scope>
    <source>
        <strain evidence="2">CHS0354</strain>
        <tissue evidence="2">Mantle</tissue>
    </source>
</reference>
<dbReference type="EMBL" id="JAEAOA010001144">
    <property type="protein sequence ID" value="KAK3584054.1"/>
    <property type="molecule type" value="Genomic_DNA"/>
</dbReference>
<comment type="caution">
    <text evidence="2">The sequence shown here is derived from an EMBL/GenBank/DDBJ whole genome shotgun (WGS) entry which is preliminary data.</text>
</comment>
<accession>A0AAE0VN62</accession>